<evidence type="ECO:0000313" key="2">
    <source>
        <dbReference type="EMBL" id="KNE66438.1"/>
    </source>
</evidence>
<feature type="compositionally biased region" description="Low complexity" evidence="1">
    <location>
        <begin position="24"/>
        <end position="34"/>
    </location>
</feature>
<dbReference type="VEuPathDB" id="FungiDB:AMAG_11576"/>
<keyword evidence="3" id="KW-1185">Reference proteome</keyword>
<dbReference type="Proteomes" id="UP000054350">
    <property type="component" value="Unassembled WGS sequence"/>
</dbReference>
<evidence type="ECO:0000313" key="3">
    <source>
        <dbReference type="Proteomes" id="UP000054350"/>
    </source>
</evidence>
<proteinExistence type="predicted"/>
<name>A0A0L0SV35_ALLM3</name>
<gene>
    <name evidence="2" type="ORF">AMAG_11576</name>
</gene>
<organism evidence="2 3">
    <name type="scientific">Allomyces macrogynus (strain ATCC 38327)</name>
    <name type="common">Allomyces javanicus var. macrogynus</name>
    <dbReference type="NCBI Taxonomy" id="578462"/>
    <lineage>
        <taxon>Eukaryota</taxon>
        <taxon>Fungi</taxon>
        <taxon>Fungi incertae sedis</taxon>
        <taxon>Blastocladiomycota</taxon>
        <taxon>Blastocladiomycetes</taxon>
        <taxon>Blastocladiales</taxon>
        <taxon>Blastocladiaceae</taxon>
        <taxon>Allomyces</taxon>
    </lineage>
</organism>
<sequence length="479" mass="51831">MPTPATGMAPSFTASEDDDNLPILRSRSYSAPSLAPLPPPPIPSARTMPALPERRPSVPPRPQSSFADAIVMARARHRAHSIILPSTAPVPSPAELLRWQRHRQPLVSSGFDSDADDDQSDLSTSTASTSTHGFRKTCGAAKEPTWEPVLTERRLDRSMKALDELLVMPSADVHAILPRFPGYEGASLDHVTPAYGPANPAVEERVHEALFPTRAVDPWIDDDFDEEGLPMSPAPGPVAFASPDVKRTTTLRRRVSVRGRRTAKRRASYALFGAAEVVCQRRTYQWVVEPVVGGEVEVKSVAAQVAGVDAPPRPWEVKLPESPVEGEGLVSVEVPPMAVVMPCHVCAQQGHVACPTLLRMFLVVTATRTRRTATLANTGGARGVPVTSLVTAPALIDVEKLVDLLSSTQGPDVARVRADVEALLDALMAEVRPEVGVEAVVVENVGYRLRAVPVDQVQATRRRWFHADLVVSHLQVGEH</sequence>
<accession>A0A0L0SV35</accession>
<feature type="region of interest" description="Disordered" evidence="1">
    <location>
        <begin position="1"/>
        <end position="64"/>
    </location>
</feature>
<evidence type="ECO:0000256" key="1">
    <source>
        <dbReference type="SAM" id="MobiDB-lite"/>
    </source>
</evidence>
<protein>
    <submittedName>
        <fullName evidence="2">Uncharacterized protein</fullName>
    </submittedName>
</protein>
<dbReference type="EMBL" id="GG745350">
    <property type="protein sequence ID" value="KNE66438.1"/>
    <property type="molecule type" value="Genomic_DNA"/>
</dbReference>
<dbReference type="OrthoDB" id="5666344at2759"/>
<dbReference type="AlphaFoldDB" id="A0A0L0SV35"/>
<reference evidence="3" key="2">
    <citation type="submission" date="2009-11" db="EMBL/GenBank/DDBJ databases">
        <title>The Genome Sequence of Allomyces macrogynus strain ATCC 38327.</title>
        <authorList>
            <consortium name="The Broad Institute Genome Sequencing Platform"/>
            <person name="Russ C."/>
            <person name="Cuomo C."/>
            <person name="Shea T."/>
            <person name="Young S.K."/>
            <person name="Zeng Q."/>
            <person name="Koehrsen M."/>
            <person name="Haas B."/>
            <person name="Borodovsky M."/>
            <person name="Guigo R."/>
            <person name="Alvarado L."/>
            <person name="Berlin A."/>
            <person name="Borenstein D."/>
            <person name="Chen Z."/>
            <person name="Engels R."/>
            <person name="Freedman E."/>
            <person name="Gellesch M."/>
            <person name="Goldberg J."/>
            <person name="Griggs A."/>
            <person name="Gujja S."/>
            <person name="Heiman D."/>
            <person name="Hepburn T."/>
            <person name="Howarth C."/>
            <person name="Jen D."/>
            <person name="Larson L."/>
            <person name="Lewis B."/>
            <person name="Mehta T."/>
            <person name="Park D."/>
            <person name="Pearson M."/>
            <person name="Roberts A."/>
            <person name="Saif S."/>
            <person name="Shenoy N."/>
            <person name="Sisk P."/>
            <person name="Stolte C."/>
            <person name="Sykes S."/>
            <person name="Walk T."/>
            <person name="White J."/>
            <person name="Yandava C."/>
            <person name="Burger G."/>
            <person name="Gray M.W."/>
            <person name="Holland P.W.H."/>
            <person name="King N."/>
            <person name="Lang F.B.F."/>
            <person name="Roger A.J."/>
            <person name="Ruiz-Trillo I."/>
            <person name="Lander E."/>
            <person name="Nusbaum C."/>
        </authorList>
    </citation>
    <scope>NUCLEOTIDE SEQUENCE [LARGE SCALE GENOMIC DNA]</scope>
    <source>
        <strain evidence="3">ATCC 38327</strain>
    </source>
</reference>
<feature type="compositionally biased region" description="Low complexity" evidence="1">
    <location>
        <begin position="121"/>
        <end position="131"/>
    </location>
</feature>
<feature type="region of interest" description="Disordered" evidence="1">
    <location>
        <begin position="108"/>
        <end position="145"/>
    </location>
</feature>
<reference evidence="2 3" key="1">
    <citation type="submission" date="2009-11" db="EMBL/GenBank/DDBJ databases">
        <title>Annotation of Allomyces macrogynus ATCC 38327.</title>
        <authorList>
            <consortium name="The Broad Institute Genome Sequencing Platform"/>
            <person name="Russ C."/>
            <person name="Cuomo C."/>
            <person name="Burger G."/>
            <person name="Gray M.W."/>
            <person name="Holland P.W.H."/>
            <person name="King N."/>
            <person name="Lang F.B.F."/>
            <person name="Roger A.J."/>
            <person name="Ruiz-Trillo I."/>
            <person name="Young S.K."/>
            <person name="Zeng Q."/>
            <person name="Gargeya S."/>
            <person name="Fitzgerald M."/>
            <person name="Haas B."/>
            <person name="Abouelleil A."/>
            <person name="Alvarado L."/>
            <person name="Arachchi H.M."/>
            <person name="Berlin A."/>
            <person name="Chapman S.B."/>
            <person name="Gearin G."/>
            <person name="Goldberg J."/>
            <person name="Griggs A."/>
            <person name="Gujja S."/>
            <person name="Hansen M."/>
            <person name="Heiman D."/>
            <person name="Howarth C."/>
            <person name="Larimer J."/>
            <person name="Lui A."/>
            <person name="MacDonald P.J.P."/>
            <person name="McCowen C."/>
            <person name="Montmayeur A."/>
            <person name="Murphy C."/>
            <person name="Neiman D."/>
            <person name="Pearson M."/>
            <person name="Priest M."/>
            <person name="Roberts A."/>
            <person name="Saif S."/>
            <person name="Shea T."/>
            <person name="Sisk P."/>
            <person name="Stolte C."/>
            <person name="Sykes S."/>
            <person name="Wortman J."/>
            <person name="Nusbaum C."/>
            <person name="Birren B."/>
        </authorList>
    </citation>
    <scope>NUCLEOTIDE SEQUENCE [LARGE SCALE GENOMIC DNA]</scope>
    <source>
        <strain evidence="2 3">ATCC 38327</strain>
    </source>
</reference>